<comment type="cofactor">
    <cofactor evidence="12">
        <name>Zn(2+)</name>
        <dbReference type="ChEBI" id="CHEBI:29105"/>
    </cofactor>
    <text evidence="12">Binds 1 zinc ion per subunit.</text>
</comment>
<dbReference type="InterPro" id="IPR014729">
    <property type="entry name" value="Rossmann-like_a/b/a_fold"/>
</dbReference>
<dbReference type="HAMAP" id="MF_00041">
    <property type="entry name" value="Cys_tRNA_synth"/>
    <property type="match status" value="1"/>
</dbReference>
<evidence type="ECO:0000256" key="10">
    <source>
        <dbReference type="ARBA" id="ARBA00022917"/>
    </source>
</evidence>
<organism evidence="14 15">
    <name type="scientific">Candidatus Woesebacteria bacterium CG22_combo_CG10-13_8_21_14_all_39_10</name>
    <dbReference type="NCBI Taxonomy" id="1975059"/>
    <lineage>
        <taxon>Bacteria</taxon>
        <taxon>Candidatus Woeseibacteriota</taxon>
    </lineage>
</organism>
<evidence type="ECO:0000256" key="2">
    <source>
        <dbReference type="ARBA" id="ARBA00005594"/>
    </source>
</evidence>
<dbReference type="EMBL" id="PCSW01000054">
    <property type="protein sequence ID" value="PIP57690.1"/>
    <property type="molecule type" value="Genomic_DNA"/>
</dbReference>
<keyword evidence="10 12" id="KW-0648">Protein biosynthesis</keyword>
<dbReference type="PANTHER" id="PTHR10890:SF3">
    <property type="entry name" value="CYSTEINE--TRNA LIGASE, CYTOPLASMIC"/>
    <property type="match status" value="1"/>
</dbReference>
<keyword evidence="8 12" id="KW-0862">Zinc</keyword>
<comment type="similarity">
    <text evidence="2 12">Belongs to the class-I aminoacyl-tRNA synthetase family.</text>
</comment>
<feature type="binding site" evidence="12">
    <location>
        <position position="229"/>
    </location>
    <ligand>
        <name>Zn(2+)</name>
        <dbReference type="ChEBI" id="CHEBI:29105"/>
    </ligand>
</feature>
<comment type="catalytic activity">
    <reaction evidence="12">
        <text>tRNA(Cys) + L-cysteine + ATP = L-cysteinyl-tRNA(Cys) + AMP + diphosphate</text>
        <dbReference type="Rhea" id="RHEA:17773"/>
        <dbReference type="Rhea" id="RHEA-COMP:9661"/>
        <dbReference type="Rhea" id="RHEA-COMP:9679"/>
        <dbReference type="ChEBI" id="CHEBI:30616"/>
        <dbReference type="ChEBI" id="CHEBI:33019"/>
        <dbReference type="ChEBI" id="CHEBI:35235"/>
        <dbReference type="ChEBI" id="CHEBI:78442"/>
        <dbReference type="ChEBI" id="CHEBI:78517"/>
        <dbReference type="ChEBI" id="CHEBI:456215"/>
        <dbReference type="EC" id="6.1.1.16"/>
    </reaction>
</comment>
<feature type="binding site" evidence="12">
    <location>
        <position position="258"/>
    </location>
    <ligand>
        <name>Zn(2+)</name>
        <dbReference type="ChEBI" id="CHEBI:29105"/>
    </ligand>
</feature>
<evidence type="ECO:0000256" key="9">
    <source>
        <dbReference type="ARBA" id="ARBA00022840"/>
    </source>
</evidence>
<evidence type="ECO:0000256" key="7">
    <source>
        <dbReference type="ARBA" id="ARBA00022741"/>
    </source>
</evidence>
<feature type="binding site" evidence="12">
    <location>
        <position position="254"/>
    </location>
    <ligand>
        <name>Zn(2+)</name>
        <dbReference type="ChEBI" id="CHEBI:29105"/>
    </ligand>
</feature>
<evidence type="ECO:0000313" key="14">
    <source>
        <dbReference type="EMBL" id="PIP57690.1"/>
    </source>
</evidence>
<dbReference type="EC" id="6.1.1.16" evidence="12"/>
<dbReference type="SUPFAM" id="SSF47323">
    <property type="entry name" value="Anticodon-binding domain of a subclass of class I aminoacyl-tRNA synthetases"/>
    <property type="match status" value="1"/>
</dbReference>
<proteinExistence type="inferred from homology"/>
<dbReference type="InterPro" id="IPR056411">
    <property type="entry name" value="CysS_C"/>
</dbReference>
<feature type="domain" description="Cysteinyl-tRNA synthetase class Ia DALR" evidence="13">
    <location>
        <begin position="370"/>
        <end position="429"/>
    </location>
</feature>
<keyword evidence="6 12" id="KW-0479">Metal-binding</keyword>
<dbReference type="GO" id="GO:0008270">
    <property type="term" value="F:zinc ion binding"/>
    <property type="evidence" value="ECO:0007669"/>
    <property type="project" value="UniProtKB-UniRule"/>
</dbReference>
<keyword evidence="5 12" id="KW-0436">Ligase</keyword>
<dbReference type="InterPro" id="IPR024909">
    <property type="entry name" value="Cys-tRNA/MSH_ligase"/>
</dbReference>
<comment type="caution">
    <text evidence="14">The sequence shown here is derived from an EMBL/GenBank/DDBJ whole genome shotgun (WGS) entry which is preliminary data.</text>
</comment>
<dbReference type="GO" id="GO:0006423">
    <property type="term" value="P:cysteinyl-tRNA aminoacylation"/>
    <property type="evidence" value="ECO:0007669"/>
    <property type="project" value="UniProtKB-UniRule"/>
</dbReference>
<dbReference type="GO" id="GO:0005524">
    <property type="term" value="F:ATP binding"/>
    <property type="evidence" value="ECO:0007669"/>
    <property type="project" value="UniProtKB-UniRule"/>
</dbReference>
<dbReference type="InterPro" id="IPR009080">
    <property type="entry name" value="tRNAsynth_Ia_anticodon-bd"/>
</dbReference>
<dbReference type="PRINTS" id="PR00983">
    <property type="entry name" value="TRNASYNTHCYS"/>
</dbReference>
<feature type="binding site" evidence="12">
    <location>
        <position position="29"/>
    </location>
    <ligand>
        <name>Zn(2+)</name>
        <dbReference type="ChEBI" id="CHEBI:29105"/>
    </ligand>
</feature>
<dbReference type="InterPro" id="IPR032678">
    <property type="entry name" value="tRNA-synt_1_cat_dom"/>
</dbReference>
<protein>
    <recommendedName>
        <fullName evidence="12">Cysteine--tRNA ligase</fullName>
        <ecNumber evidence="12">6.1.1.16</ecNumber>
    </recommendedName>
    <alternativeName>
        <fullName evidence="12">Cysteinyl-tRNA synthetase</fullName>
        <shortName evidence="12">CysRS</shortName>
    </alternativeName>
</protein>
<dbReference type="Pfam" id="PF09190">
    <property type="entry name" value="DALR_2"/>
    <property type="match status" value="1"/>
</dbReference>
<comment type="subunit">
    <text evidence="3 12">Monomer.</text>
</comment>
<dbReference type="CDD" id="cd00672">
    <property type="entry name" value="CysRS_core"/>
    <property type="match status" value="1"/>
</dbReference>
<feature type="binding site" evidence="12">
    <location>
        <position position="289"/>
    </location>
    <ligand>
        <name>ATP</name>
        <dbReference type="ChEBI" id="CHEBI:30616"/>
    </ligand>
</feature>
<dbReference type="AlphaFoldDB" id="A0A2H0BKX9"/>
<dbReference type="SMART" id="SM00840">
    <property type="entry name" value="DALR_2"/>
    <property type="match status" value="1"/>
</dbReference>
<evidence type="ECO:0000256" key="1">
    <source>
        <dbReference type="ARBA" id="ARBA00004496"/>
    </source>
</evidence>
<comment type="subcellular location">
    <subcellularLocation>
        <location evidence="1 12">Cytoplasm</location>
    </subcellularLocation>
</comment>
<evidence type="ECO:0000256" key="4">
    <source>
        <dbReference type="ARBA" id="ARBA00022490"/>
    </source>
</evidence>
<evidence type="ECO:0000256" key="5">
    <source>
        <dbReference type="ARBA" id="ARBA00022598"/>
    </source>
</evidence>
<sequence length="472" mass="54549">MDIYLFNSLTRKKEKFIPINDDSVGMYTCGPTVYDYATIANFRTYTLGDILLRVLKYNGYRVKYIMNLTDVGHLTGDNLGDADLGEDRLEKAAKRERKTAWDIAKFYTMAFLMDFEKLNLVKPEKFVKATDHIAEQIDLVKKLEEKDLTYRITDGIYFDTQEYERKTGNKYGELSTLDQIKEGARVEVNAEKKNPRDFALWKFSPKNEKRDMEWESPWETGFPGWHIECSAMSMKYLGEMFDIHLGGEDLRSTHHPNEIAQSQGATGKKFVNYWIHGAFLKVDGGRMGKSLGNAYTISNLEDKGFSAIDLRYFYLSGKYNEPLNFTWESLEVSKTALEKLRNLMQSFKNEKQRTVLSEEKNRNREDYRDRFLQAINDDLNTPRALAVLWETVKSNLSGNDKYDLAISFDEVLGLDLGKISLAKPVSAEVKQLLKERDKLRELGKFAQADEIRKKIQKLGFNVQDKQSLANQN</sequence>
<feature type="short sequence motif" description="'KMSKS' region" evidence="12">
    <location>
        <begin position="286"/>
        <end position="290"/>
    </location>
</feature>
<keyword evidence="11 12" id="KW-0030">Aminoacyl-tRNA synthetase</keyword>
<reference evidence="14 15" key="1">
    <citation type="submission" date="2017-09" db="EMBL/GenBank/DDBJ databases">
        <title>Depth-based differentiation of microbial function through sediment-hosted aquifers and enrichment of novel symbionts in the deep terrestrial subsurface.</title>
        <authorList>
            <person name="Probst A.J."/>
            <person name="Ladd B."/>
            <person name="Jarett J.K."/>
            <person name="Geller-Mcgrath D.E."/>
            <person name="Sieber C.M."/>
            <person name="Emerson J.B."/>
            <person name="Anantharaman K."/>
            <person name="Thomas B.C."/>
            <person name="Malmstrom R."/>
            <person name="Stieglmeier M."/>
            <person name="Klingl A."/>
            <person name="Woyke T."/>
            <person name="Ryan C.M."/>
            <person name="Banfield J.F."/>
        </authorList>
    </citation>
    <scope>NUCLEOTIDE SEQUENCE [LARGE SCALE GENOMIC DNA]</scope>
    <source>
        <strain evidence="14">CG22_combo_CG10-13_8_21_14_all_39_10</strain>
    </source>
</reference>
<dbReference type="Gene3D" id="3.40.50.620">
    <property type="entry name" value="HUPs"/>
    <property type="match status" value="1"/>
</dbReference>
<keyword evidence="4 12" id="KW-0963">Cytoplasm</keyword>
<dbReference type="GO" id="GO:0004817">
    <property type="term" value="F:cysteine-tRNA ligase activity"/>
    <property type="evidence" value="ECO:0007669"/>
    <property type="project" value="UniProtKB-UniRule"/>
</dbReference>
<keyword evidence="7 12" id="KW-0547">Nucleotide-binding</keyword>
<dbReference type="Proteomes" id="UP000229847">
    <property type="component" value="Unassembled WGS sequence"/>
</dbReference>
<dbReference type="NCBIfam" id="TIGR00435">
    <property type="entry name" value="cysS"/>
    <property type="match status" value="1"/>
</dbReference>
<dbReference type="InterPro" id="IPR015803">
    <property type="entry name" value="Cys-tRNA-ligase"/>
</dbReference>
<dbReference type="Gene3D" id="1.20.120.1910">
    <property type="entry name" value="Cysteine-tRNA ligase, C-terminal anti-codon recognition domain"/>
    <property type="match status" value="1"/>
</dbReference>
<dbReference type="GO" id="GO:0005829">
    <property type="term" value="C:cytosol"/>
    <property type="evidence" value="ECO:0007669"/>
    <property type="project" value="TreeGrafter"/>
</dbReference>
<keyword evidence="9 12" id="KW-0067">ATP-binding</keyword>
<dbReference type="InterPro" id="IPR015273">
    <property type="entry name" value="Cys-tRNA-synt_Ia_DALR"/>
</dbReference>
<evidence type="ECO:0000256" key="12">
    <source>
        <dbReference type="HAMAP-Rule" id="MF_00041"/>
    </source>
</evidence>
<gene>
    <name evidence="12" type="primary">cysS</name>
    <name evidence="14" type="ORF">COX03_01745</name>
</gene>
<evidence type="ECO:0000256" key="3">
    <source>
        <dbReference type="ARBA" id="ARBA00011245"/>
    </source>
</evidence>
<accession>A0A2H0BKX9</accession>
<dbReference type="Pfam" id="PF01406">
    <property type="entry name" value="tRNA-synt_1e"/>
    <property type="match status" value="1"/>
</dbReference>
<evidence type="ECO:0000313" key="15">
    <source>
        <dbReference type="Proteomes" id="UP000229847"/>
    </source>
</evidence>
<evidence type="ECO:0000256" key="11">
    <source>
        <dbReference type="ARBA" id="ARBA00023146"/>
    </source>
</evidence>
<dbReference type="Pfam" id="PF23493">
    <property type="entry name" value="CysS_C"/>
    <property type="match status" value="1"/>
</dbReference>
<dbReference type="SUPFAM" id="SSF52374">
    <property type="entry name" value="Nucleotidylyl transferase"/>
    <property type="match status" value="1"/>
</dbReference>
<evidence type="ECO:0000256" key="6">
    <source>
        <dbReference type="ARBA" id="ARBA00022723"/>
    </source>
</evidence>
<evidence type="ECO:0000256" key="8">
    <source>
        <dbReference type="ARBA" id="ARBA00022833"/>
    </source>
</evidence>
<name>A0A2H0BKX9_9BACT</name>
<dbReference type="PANTHER" id="PTHR10890">
    <property type="entry name" value="CYSTEINYL-TRNA SYNTHETASE"/>
    <property type="match status" value="1"/>
</dbReference>
<evidence type="ECO:0000259" key="13">
    <source>
        <dbReference type="SMART" id="SM00840"/>
    </source>
</evidence>
<comment type="caution">
    <text evidence="12">Lacks conserved residue(s) required for the propagation of feature annotation.</text>
</comment>